<keyword evidence="2" id="KW-0813">Transport</keyword>
<dbReference type="RefSeq" id="WP_034988452.1">
    <property type="nucleotide sequence ID" value="NZ_AYZF01000008.1"/>
</dbReference>
<reference evidence="8 9" key="1">
    <citation type="journal article" date="2015" name="Genome Announc.">
        <title>Expanding the biotechnology potential of lactobacilli through comparative genomics of 213 strains and associated genera.</title>
        <authorList>
            <person name="Sun Z."/>
            <person name="Harris H.M."/>
            <person name="McCann A."/>
            <person name="Guo C."/>
            <person name="Argimon S."/>
            <person name="Zhang W."/>
            <person name="Yang X."/>
            <person name="Jeffery I.B."/>
            <person name="Cooney J.C."/>
            <person name="Kagawa T.F."/>
            <person name="Liu W."/>
            <person name="Song Y."/>
            <person name="Salvetti E."/>
            <person name="Wrobel A."/>
            <person name="Rasinkangas P."/>
            <person name="Parkhill J."/>
            <person name="Rea M.C."/>
            <person name="O'Sullivan O."/>
            <person name="Ritari J."/>
            <person name="Douillard F.P."/>
            <person name="Paul Ross R."/>
            <person name="Yang R."/>
            <person name="Briner A.E."/>
            <person name="Felis G.E."/>
            <person name="de Vos W.M."/>
            <person name="Barrangou R."/>
            <person name="Klaenhammer T.R."/>
            <person name="Caufield P.W."/>
            <person name="Cui Y."/>
            <person name="Zhang H."/>
            <person name="O'Toole P.W."/>
        </authorList>
    </citation>
    <scope>NUCLEOTIDE SEQUENCE [LARGE SCALE GENOMIC DNA]</scope>
    <source>
        <strain evidence="8 9">DSM 21376</strain>
    </source>
</reference>
<dbReference type="InterPro" id="IPR027417">
    <property type="entry name" value="P-loop_NTPase"/>
</dbReference>
<dbReference type="PANTHER" id="PTHR43166:SF35">
    <property type="entry name" value="L-CYSTINE IMPORT ATP-BINDING PROTEIN TCYN"/>
    <property type="match status" value="1"/>
</dbReference>
<feature type="domain" description="ABC transporter" evidence="7">
    <location>
        <begin position="2"/>
        <end position="240"/>
    </location>
</feature>
<sequence>MLKLEKLNKSFGEHRALVDITTTFPEHQTTVILGPSGSGKSTLLRSLNLLERPESGKYFFDDDVFDFAEGISVKDTLNIRKQTEMVFQGYNLFPHLTVLKNIMEGPVQVLHRPKADVEKEAHALLAKVGLADKADVYPNQLSGGQAQRVAIARSLAMQPKYILLDEPTSALDPELELEVLKVLKQISTEKRSMIIVTHNMAFAREVADKIIFVEDGHILFDGPNERFFKTDNKRIADFISAMTFANI</sequence>
<dbReference type="PANTHER" id="PTHR43166">
    <property type="entry name" value="AMINO ACID IMPORT ATP-BINDING PROTEIN"/>
    <property type="match status" value="1"/>
</dbReference>
<keyword evidence="4" id="KW-0547">Nucleotide-binding</keyword>
<gene>
    <name evidence="8" type="ORF">FD15_GL000486</name>
</gene>
<protein>
    <submittedName>
        <fullName evidence="8">ABC superfamily ATP binding cassette transporter, ABC protein</fullName>
    </submittedName>
</protein>
<evidence type="ECO:0000256" key="3">
    <source>
        <dbReference type="ARBA" id="ARBA00022475"/>
    </source>
</evidence>
<dbReference type="Pfam" id="PF00005">
    <property type="entry name" value="ABC_tran"/>
    <property type="match status" value="1"/>
</dbReference>
<accession>A0A023CX07</accession>
<dbReference type="STRING" id="1423806.FD15_GL000486"/>
<comment type="caution">
    <text evidence="8">The sequence shown here is derived from an EMBL/GenBank/DDBJ whole genome shotgun (WGS) entry which is preliminary data.</text>
</comment>
<dbReference type="Proteomes" id="UP000050961">
    <property type="component" value="Unassembled WGS sequence"/>
</dbReference>
<dbReference type="SMART" id="SM00382">
    <property type="entry name" value="AAA"/>
    <property type="match status" value="1"/>
</dbReference>
<dbReference type="EMBL" id="AYZF01000008">
    <property type="protein sequence ID" value="KRN06923.1"/>
    <property type="molecule type" value="Genomic_DNA"/>
</dbReference>
<evidence type="ECO:0000256" key="5">
    <source>
        <dbReference type="ARBA" id="ARBA00022840"/>
    </source>
</evidence>
<evidence type="ECO:0000256" key="6">
    <source>
        <dbReference type="ARBA" id="ARBA00023136"/>
    </source>
</evidence>
<dbReference type="PIRSF" id="PIRSF039085">
    <property type="entry name" value="ABC_ATPase_HisP"/>
    <property type="match status" value="1"/>
</dbReference>
<dbReference type="InterPro" id="IPR050086">
    <property type="entry name" value="MetN_ABC_transporter-like"/>
</dbReference>
<dbReference type="OrthoDB" id="9804199at2"/>
<dbReference type="GO" id="GO:0016887">
    <property type="term" value="F:ATP hydrolysis activity"/>
    <property type="evidence" value="ECO:0007669"/>
    <property type="project" value="InterPro"/>
</dbReference>
<dbReference type="PROSITE" id="PS00211">
    <property type="entry name" value="ABC_TRANSPORTER_1"/>
    <property type="match status" value="1"/>
</dbReference>
<dbReference type="InterPro" id="IPR030679">
    <property type="entry name" value="ABC_ATPase_HisP-typ"/>
</dbReference>
<dbReference type="AlphaFoldDB" id="A0A023CX07"/>
<dbReference type="InterPro" id="IPR017871">
    <property type="entry name" value="ABC_transporter-like_CS"/>
</dbReference>
<dbReference type="InterPro" id="IPR003593">
    <property type="entry name" value="AAA+_ATPase"/>
</dbReference>
<dbReference type="PATRIC" id="fig|1423806.3.peg.494"/>
<dbReference type="PROSITE" id="PS50893">
    <property type="entry name" value="ABC_TRANSPORTER_2"/>
    <property type="match status" value="1"/>
</dbReference>
<evidence type="ECO:0000256" key="4">
    <source>
        <dbReference type="ARBA" id="ARBA00022741"/>
    </source>
</evidence>
<keyword evidence="9" id="KW-1185">Reference proteome</keyword>
<comment type="subcellular location">
    <subcellularLocation>
        <location evidence="1">Cell membrane</location>
        <topology evidence="1">Peripheral membrane protein</topology>
    </subcellularLocation>
</comment>
<evidence type="ECO:0000313" key="9">
    <source>
        <dbReference type="Proteomes" id="UP000050961"/>
    </source>
</evidence>
<dbReference type="GO" id="GO:0005886">
    <property type="term" value="C:plasma membrane"/>
    <property type="evidence" value="ECO:0007669"/>
    <property type="project" value="UniProtKB-SubCell"/>
</dbReference>
<name>A0A023CX07_9LACO</name>
<dbReference type="InterPro" id="IPR003439">
    <property type="entry name" value="ABC_transporter-like_ATP-bd"/>
</dbReference>
<organism evidence="8 9">
    <name type="scientific">Liquorilactobacillus sucicola DSM 21376 = JCM 15457</name>
    <dbReference type="NCBI Taxonomy" id="1423806"/>
    <lineage>
        <taxon>Bacteria</taxon>
        <taxon>Bacillati</taxon>
        <taxon>Bacillota</taxon>
        <taxon>Bacilli</taxon>
        <taxon>Lactobacillales</taxon>
        <taxon>Lactobacillaceae</taxon>
        <taxon>Liquorilactobacillus</taxon>
    </lineage>
</organism>
<dbReference type="SUPFAM" id="SSF52540">
    <property type="entry name" value="P-loop containing nucleoside triphosphate hydrolases"/>
    <property type="match status" value="1"/>
</dbReference>
<proteinExistence type="predicted"/>
<keyword evidence="6" id="KW-0472">Membrane</keyword>
<keyword evidence="3" id="KW-1003">Cell membrane</keyword>
<dbReference type="eggNOG" id="COG1126">
    <property type="taxonomic scope" value="Bacteria"/>
</dbReference>
<dbReference type="GO" id="GO:0015424">
    <property type="term" value="F:ABC-type amino acid transporter activity"/>
    <property type="evidence" value="ECO:0007669"/>
    <property type="project" value="InterPro"/>
</dbReference>
<keyword evidence="5" id="KW-0067">ATP-binding</keyword>
<evidence type="ECO:0000256" key="1">
    <source>
        <dbReference type="ARBA" id="ARBA00004202"/>
    </source>
</evidence>
<evidence type="ECO:0000259" key="7">
    <source>
        <dbReference type="PROSITE" id="PS50893"/>
    </source>
</evidence>
<dbReference type="GO" id="GO:0005524">
    <property type="term" value="F:ATP binding"/>
    <property type="evidence" value="ECO:0007669"/>
    <property type="project" value="UniProtKB-KW"/>
</dbReference>
<evidence type="ECO:0000313" key="8">
    <source>
        <dbReference type="EMBL" id="KRN06923.1"/>
    </source>
</evidence>
<dbReference type="Gene3D" id="3.40.50.300">
    <property type="entry name" value="P-loop containing nucleotide triphosphate hydrolases"/>
    <property type="match status" value="1"/>
</dbReference>
<evidence type="ECO:0000256" key="2">
    <source>
        <dbReference type="ARBA" id="ARBA00022448"/>
    </source>
</evidence>